<dbReference type="RefSeq" id="WP_068039315.1">
    <property type="nucleotide sequence ID" value="NZ_JAAXOO010000007.1"/>
</dbReference>
<sequence>MTILVTGATGNIGRKVVDELLARGIGDIRALTVDPAKAALPEGVTAVRGYVRKPETLRGALDGVERMYLAPAPDTVDEVVALARAAGVRHIVDLSGEPDSWWGAVSNAVEASGLAWTHLWPGDFMENTEIWARQIRETGTVREPDPDAGSTPIAMDDIAAVAAAALSGDGHIGHAYSLTGPEKLTRAQLLAQLASALGRQIEFVRATREDTIRVLTPTMGDTATWYVDNVLSGLDGVTLPANRVAEEILGRPAMTFAEWSARYACGIFGSDTGTRD</sequence>
<accession>A0A846XND1</accession>
<comment type="caution">
    <text evidence="2">The sequence shown here is derived from an EMBL/GenBank/DDBJ whole genome shotgun (WGS) entry which is preliminary data.</text>
</comment>
<dbReference type="InterPro" id="IPR051604">
    <property type="entry name" value="Ergot_Alk_Oxidoreductase"/>
</dbReference>
<protein>
    <submittedName>
        <fullName evidence="2">NAD(P)H-binding protein</fullName>
    </submittedName>
</protein>
<dbReference type="PANTHER" id="PTHR43162:SF1">
    <property type="entry name" value="PRESTALK A DIFFERENTIATION PROTEIN A"/>
    <property type="match status" value="1"/>
</dbReference>
<evidence type="ECO:0000313" key="3">
    <source>
        <dbReference type="Proteomes" id="UP000565715"/>
    </source>
</evidence>
<evidence type="ECO:0000313" key="2">
    <source>
        <dbReference type="EMBL" id="NKY36805.1"/>
    </source>
</evidence>
<dbReference type="AlphaFoldDB" id="A0A846XND1"/>
<dbReference type="InterPro" id="IPR016040">
    <property type="entry name" value="NAD(P)-bd_dom"/>
</dbReference>
<organism evidence="2 3">
    <name type="scientific">Nocardia speluncae</name>
    <dbReference type="NCBI Taxonomy" id="419477"/>
    <lineage>
        <taxon>Bacteria</taxon>
        <taxon>Bacillati</taxon>
        <taxon>Actinomycetota</taxon>
        <taxon>Actinomycetes</taxon>
        <taxon>Mycobacteriales</taxon>
        <taxon>Nocardiaceae</taxon>
        <taxon>Nocardia</taxon>
    </lineage>
</organism>
<dbReference type="PANTHER" id="PTHR43162">
    <property type="match status" value="1"/>
</dbReference>
<keyword evidence="3" id="KW-1185">Reference proteome</keyword>
<reference evidence="2 3" key="1">
    <citation type="submission" date="2020-04" db="EMBL/GenBank/DDBJ databases">
        <title>MicrobeNet Type strains.</title>
        <authorList>
            <person name="Nicholson A.C."/>
        </authorList>
    </citation>
    <scope>NUCLEOTIDE SEQUENCE [LARGE SCALE GENOMIC DNA]</scope>
    <source>
        <strain evidence="2 3">DSM 45078</strain>
    </source>
</reference>
<feature type="domain" description="NAD(P)-binding" evidence="1">
    <location>
        <begin position="7"/>
        <end position="95"/>
    </location>
</feature>
<name>A0A846XND1_9NOCA</name>
<proteinExistence type="predicted"/>
<dbReference type="Gene3D" id="3.40.50.720">
    <property type="entry name" value="NAD(P)-binding Rossmann-like Domain"/>
    <property type="match status" value="1"/>
</dbReference>
<dbReference type="Gene3D" id="3.90.25.10">
    <property type="entry name" value="UDP-galactose 4-epimerase, domain 1"/>
    <property type="match status" value="1"/>
</dbReference>
<dbReference type="SUPFAM" id="SSF51735">
    <property type="entry name" value="NAD(P)-binding Rossmann-fold domains"/>
    <property type="match status" value="1"/>
</dbReference>
<evidence type="ECO:0000259" key="1">
    <source>
        <dbReference type="Pfam" id="PF13460"/>
    </source>
</evidence>
<dbReference type="Proteomes" id="UP000565715">
    <property type="component" value="Unassembled WGS sequence"/>
</dbReference>
<dbReference type="EMBL" id="JAAXOO010000007">
    <property type="protein sequence ID" value="NKY36805.1"/>
    <property type="molecule type" value="Genomic_DNA"/>
</dbReference>
<dbReference type="Pfam" id="PF13460">
    <property type="entry name" value="NAD_binding_10"/>
    <property type="match status" value="1"/>
</dbReference>
<gene>
    <name evidence="2" type="ORF">HGA13_27585</name>
</gene>
<dbReference type="InterPro" id="IPR036291">
    <property type="entry name" value="NAD(P)-bd_dom_sf"/>
</dbReference>